<evidence type="ECO:0000313" key="2">
    <source>
        <dbReference type="EMBL" id="MFC5886544.1"/>
    </source>
</evidence>
<accession>A0ABW1EXW8</accession>
<organism evidence="2 3">
    <name type="scientific">Kitasatospora aburaviensis</name>
    <dbReference type="NCBI Taxonomy" id="67265"/>
    <lineage>
        <taxon>Bacteria</taxon>
        <taxon>Bacillati</taxon>
        <taxon>Actinomycetota</taxon>
        <taxon>Actinomycetes</taxon>
        <taxon>Kitasatosporales</taxon>
        <taxon>Streptomycetaceae</taxon>
        <taxon>Kitasatospora</taxon>
    </lineage>
</organism>
<dbReference type="Proteomes" id="UP001596067">
    <property type="component" value="Unassembled WGS sequence"/>
</dbReference>
<evidence type="ECO:0000313" key="3">
    <source>
        <dbReference type="Proteomes" id="UP001596067"/>
    </source>
</evidence>
<dbReference type="RefSeq" id="WP_313762353.1">
    <property type="nucleotide sequence ID" value="NZ_BAAAVH010000009.1"/>
</dbReference>
<comment type="caution">
    <text evidence="2">The sequence shown here is derived from an EMBL/GenBank/DDBJ whole genome shotgun (WGS) entry which is preliminary data.</text>
</comment>
<proteinExistence type="predicted"/>
<reference evidence="3" key="1">
    <citation type="journal article" date="2019" name="Int. J. Syst. Evol. Microbiol.">
        <title>The Global Catalogue of Microorganisms (GCM) 10K type strain sequencing project: providing services to taxonomists for standard genome sequencing and annotation.</title>
        <authorList>
            <consortium name="The Broad Institute Genomics Platform"/>
            <consortium name="The Broad Institute Genome Sequencing Center for Infectious Disease"/>
            <person name="Wu L."/>
            <person name="Ma J."/>
        </authorList>
    </citation>
    <scope>NUCLEOTIDE SEQUENCE [LARGE SCALE GENOMIC DNA]</scope>
    <source>
        <strain evidence="3">CGMCC 4.1469</strain>
    </source>
</reference>
<protein>
    <submittedName>
        <fullName evidence="2">Uncharacterized protein</fullName>
    </submittedName>
</protein>
<feature type="region of interest" description="Disordered" evidence="1">
    <location>
        <begin position="31"/>
        <end position="81"/>
    </location>
</feature>
<keyword evidence="3" id="KW-1185">Reference proteome</keyword>
<sequence length="81" mass="8650">MLQATQPPIATTPSPTRACAAAVDLSTPADPRLAGLHLSAPPPAVPRNGARRADRDRRPRRGALTNGRRRLATHLRLGDQT</sequence>
<evidence type="ECO:0000256" key="1">
    <source>
        <dbReference type="SAM" id="MobiDB-lite"/>
    </source>
</evidence>
<dbReference type="EMBL" id="JBHSOD010000018">
    <property type="protein sequence ID" value="MFC5886544.1"/>
    <property type="molecule type" value="Genomic_DNA"/>
</dbReference>
<gene>
    <name evidence="2" type="ORF">ACFP0N_16375</name>
</gene>
<name>A0ABW1EXW8_9ACTN</name>